<evidence type="ECO:0000259" key="4">
    <source>
        <dbReference type="PROSITE" id="PS50994"/>
    </source>
</evidence>
<evidence type="ECO:0000259" key="3">
    <source>
        <dbReference type="PROSITE" id="PS50800"/>
    </source>
</evidence>
<feature type="region of interest" description="Disordered" evidence="2">
    <location>
        <begin position="57"/>
        <end position="120"/>
    </location>
</feature>
<reference evidence="5" key="1">
    <citation type="submission" date="2021-02" db="EMBL/GenBank/DDBJ databases">
        <authorList>
            <person name="Dougan E. K."/>
            <person name="Rhodes N."/>
            <person name="Thang M."/>
            <person name="Chan C."/>
        </authorList>
    </citation>
    <scope>NUCLEOTIDE SEQUENCE</scope>
</reference>
<dbReference type="OrthoDB" id="437005at2759"/>
<dbReference type="GO" id="GO:0005737">
    <property type="term" value="C:cytoplasm"/>
    <property type="evidence" value="ECO:0007669"/>
    <property type="project" value="UniProtKB-ARBA"/>
</dbReference>
<feature type="compositionally biased region" description="Low complexity" evidence="2">
    <location>
        <begin position="2237"/>
        <end position="2258"/>
    </location>
</feature>
<feature type="compositionally biased region" description="Acidic residues" evidence="2">
    <location>
        <begin position="1012"/>
        <end position="1038"/>
    </location>
</feature>
<dbReference type="InterPro" id="IPR001584">
    <property type="entry name" value="Integrase_cat-core"/>
</dbReference>
<dbReference type="InterPro" id="IPR036397">
    <property type="entry name" value="RNaseH_sf"/>
</dbReference>
<gene>
    <name evidence="5" type="primary">RE1</name>
    <name evidence="5" type="ORF">SNEC2469_LOCUS13423</name>
</gene>
<dbReference type="PROSITE" id="PS50994">
    <property type="entry name" value="INTEGRASE"/>
    <property type="match status" value="1"/>
</dbReference>
<feature type="coiled-coil region" evidence="1">
    <location>
        <begin position="29"/>
        <end position="56"/>
    </location>
</feature>
<feature type="domain" description="SAP" evidence="3">
    <location>
        <begin position="2305"/>
        <end position="2339"/>
    </location>
</feature>
<dbReference type="GO" id="GO:0003676">
    <property type="term" value="F:nucleic acid binding"/>
    <property type="evidence" value="ECO:0007669"/>
    <property type="project" value="InterPro"/>
</dbReference>
<dbReference type="EMBL" id="CAJNJA010021406">
    <property type="protein sequence ID" value="CAE7475324.1"/>
    <property type="molecule type" value="Genomic_DNA"/>
</dbReference>
<sequence>DHPGDQSSTGSLQPEVVQEEVRKAVQQAMQSRDTKVNELQAENTELKQLLLAMIEASPSTGGVGGGTGPSAEGNRGAPTEYGGATGPSERQHLPERGDPRADREGASRVFGAPPGLPVPSRRVPGDLGGQGGGQVSGFEDAGIPVARPDGGDSEGVTGKLYGATGAASPGRADATILDPDKDDKSPVAHLGLLAQGIQQLQQLQLQKDTQDPELLKGAVTLPALPEPYQDSSAVLFLEWVYEAGQLVGSITDKATGWWNHNLELAKDAYHKFQNESPLKRLSIVVGNDDAVAEITMLRIDRVKHCLYKLYTIYAPGGASERASLIKQLEYIQPQNNIIDMIAALRRWKKLIGRAAEMGVSLPDGSVLLVAVEAAIKPIAEAQKDVNFKLNMAKSELSLPYKPALSSVLTYADHVIAELQQVIPYGKDQGAKLKGVIADHNVTASSTTIGPISTQVGSGSSGSSSAASTVLLSEQNSTGEIRELAEQFLAKIKRLAPMQAVTDNAVVDLELLLRSQGLGESHGMALLDSGASHAYRAPKTLEEAKEAKQVKVQLADGRHVFLRQTKGGTLLAEDDSGGTILPLGSLVSSLGCKLDWSKRKGLRITHPEHGLLPTKLVGNTPVLREAEALQLIADLEQLELDKLEKNSTDGVLKMMSAEEPQLTWVDHLEEFVQKGERACLRRMLLDEDSPLDAVAEAEVVNLIGVDDRLLLSDEAGAHYLKSLPINRAMRKRLLKTRWVVHLYNGDEKGEEFARAESEDVTVIRMDVRDSKAYDLRTYGPAARLLLWAAARGQIEGIIGAPPRGAEHGPALLKRMLLVWLVANSGAVLNSLCAPFFCMEAPTWHPLWTSSAWIKFKDEMRFLKYHSVGTPGNMYFMASSLGLSDGMDIEEAAIMSLNYETPASSWPVPLKLGIAQAILNWRNSDLRRHEATLCKIVGPRELNAKDLAYWETHVRNNHVPYDRRCQTCVREAQQEGTRGESQEGKKFRYLLVGAYSHPKLDLPRDHKMPVIEEEDDVEPELDPFEEEDKTDDPPEEEDEEQKALNERFRRIYKDIGDDIECQTLNFAVPMTSRTSKEVRAKIQHIYLQLRQHGLPLVRIHSDRGLELKAKETRSWMADRDILATTGESQQPQQNGRAEALVREIKRRVKVLLRASGLPATCWPVAAEFAARRQRDLALGNYEDKDLAFGAPTHVKYKRFGEGGRYDLLERWKEGLFVGYSNDVKSGRVVRHGDGSYTTSVHIRPYLVDSDDLALVDANNDIDNLAKSFLDNNQFQPEHVVELWKHLKAKARPTSRTTQGEGLQWLVGQYTYGSQCGIVNDTYLHPAVTTYLVRAFKEMTGRDDFTALLLTENVGMKCHRDVHNNGARSNWLLPLQQCDEGGGVWMESSPEAYSYDDEWRELPKGGWRRGRVRELQPGVPLEINPRRYHATEPWTGTRLVITAYTPRTTSMKLDTYETLREFGFKPPPIPPRVPDQLQQTVLKMLTMTTVKDEPEAVMFLVNEVEEEKRERARDVSRELRQLQDDVLNRLKERREWLREFLAEEEILAEELNIVGEAINEEIEGVNGAVRDLIKDVEEQIQETEDKCHNLYLKVANVNDDKEIGDIEEYLSNLKKDLDVTLDVPLDQVRRNLDKWVDPLKKELANLEEKTDAIERRPIAEARALEREGKLILIPGKVVCTVKPPPPPEITAPKEQQPRWKRKARVVICGNHAGQWHDPNDLFAAGASAEGLRLALALAVAMSWSVASTDVSAAFLQALWPTNRPTYGVLPPKILLQAGLVEPEVVFIVKRALYGLRESPALWAAHRTEVLKELVVENGDGRIFLKQMMTDSELWMILEEPKAGGQPSLKGILVTYVDDILYLADDLVINLIHGRVGAIWPCSPLEYATDGLRYLGMELKQEEGFFTLSQEAYIANLVRLHGLDVDVSAGLPCPKEWIQEDDVAAEEENYSSSELMMAQKVTGECLWLAYPTRPDILYATNYMAAMTTKRPVKVYQIGLKVMSYLNATAGLKLKAELLEGSNCALLVQSTEAMLREILPATSTPTLYIDNQAASNLLNGSTGSWRTRHLRIRHAYVMDRVKSGELYVQHLAGEDQPADLPTKLHSKARLLHLLGTWGMIGLAGLNEKKVLQCMKLGCMFLLLLVVQSLAVAAAKEPLPTVGTVELFVLLILTCISAVALWEAGKALGGWAYPRIFGSKRERKLRKLKELARIAAEAEIEKWMDEDDVPSSERVIQAARQRALTTATSGSTRSPTTTTRPTAPMNMGESRESRFGEIRPATPPLPERGQSVPPSPISGQFDRERVVQDALGLMTVQHLRDGLASEGLPVSGVKSDLTRRLGGQLGDEPPAAHLPTTRQLRYVLWTWRHFQLAGRTQILWVNLATKTAVSEWLARWNRGGS</sequence>
<dbReference type="InterPro" id="IPR013103">
    <property type="entry name" value="RVT_2"/>
</dbReference>
<accession>A0A812SCI9</accession>
<feature type="coiled-coil region" evidence="1">
    <location>
        <begin position="1563"/>
        <end position="1590"/>
    </location>
</feature>
<dbReference type="InterPro" id="IPR012337">
    <property type="entry name" value="RNaseH-like_sf"/>
</dbReference>
<feature type="non-terminal residue" evidence="5">
    <location>
        <position position="2395"/>
    </location>
</feature>
<evidence type="ECO:0000256" key="2">
    <source>
        <dbReference type="SAM" id="MobiDB-lite"/>
    </source>
</evidence>
<dbReference type="Proteomes" id="UP000601435">
    <property type="component" value="Unassembled WGS sequence"/>
</dbReference>
<dbReference type="Pfam" id="PF07727">
    <property type="entry name" value="RVT_2"/>
    <property type="match status" value="1"/>
</dbReference>
<keyword evidence="1" id="KW-0175">Coiled coil</keyword>
<evidence type="ECO:0000256" key="1">
    <source>
        <dbReference type="SAM" id="Coils"/>
    </source>
</evidence>
<comment type="caution">
    <text evidence="5">The sequence shown here is derived from an EMBL/GenBank/DDBJ whole genome shotgun (WGS) entry which is preliminary data.</text>
</comment>
<feature type="region of interest" description="Disordered" evidence="2">
    <location>
        <begin position="2237"/>
        <end position="2293"/>
    </location>
</feature>
<protein>
    <submittedName>
        <fullName evidence="5">RE1 protein</fullName>
    </submittedName>
</protein>
<feature type="region of interest" description="Disordered" evidence="2">
    <location>
        <begin position="1012"/>
        <end position="1040"/>
    </location>
</feature>
<dbReference type="Gene3D" id="3.30.420.10">
    <property type="entry name" value="Ribonuclease H-like superfamily/Ribonuclease H"/>
    <property type="match status" value="1"/>
</dbReference>
<dbReference type="InterPro" id="IPR003034">
    <property type="entry name" value="SAP_dom"/>
</dbReference>
<evidence type="ECO:0000313" key="5">
    <source>
        <dbReference type="EMBL" id="CAE7475324.1"/>
    </source>
</evidence>
<feature type="compositionally biased region" description="Basic and acidic residues" evidence="2">
    <location>
        <begin position="89"/>
        <end position="106"/>
    </location>
</feature>
<evidence type="ECO:0000313" key="6">
    <source>
        <dbReference type="Proteomes" id="UP000601435"/>
    </source>
</evidence>
<name>A0A812SCI9_9DINO</name>
<dbReference type="SUPFAM" id="SSF53098">
    <property type="entry name" value="Ribonuclease H-like"/>
    <property type="match status" value="1"/>
</dbReference>
<dbReference type="SMART" id="SM00513">
    <property type="entry name" value="SAP"/>
    <property type="match status" value="1"/>
</dbReference>
<proteinExistence type="predicted"/>
<organism evidence="5 6">
    <name type="scientific">Symbiodinium necroappetens</name>
    <dbReference type="NCBI Taxonomy" id="1628268"/>
    <lineage>
        <taxon>Eukaryota</taxon>
        <taxon>Sar</taxon>
        <taxon>Alveolata</taxon>
        <taxon>Dinophyceae</taxon>
        <taxon>Suessiales</taxon>
        <taxon>Symbiodiniaceae</taxon>
        <taxon>Symbiodinium</taxon>
    </lineage>
</organism>
<dbReference type="CDD" id="cd09272">
    <property type="entry name" value="RNase_HI_RT_Ty1"/>
    <property type="match status" value="1"/>
</dbReference>
<dbReference type="PROSITE" id="PS50800">
    <property type="entry name" value="SAP"/>
    <property type="match status" value="1"/>
</dbReference>
<feature type="domain" description="Integrase catalytic" evidence="4">
    <location>
        <begin position="1062"/>
        <end position="1197"/>
    </location>
</feature>
<keyword evidence="6" id="KW-1185">Reference proteome</keyword>
<dbReference type="GO" id="GO:0015074">
    <property type="term" value="P:DNA integration"/>
    <property type="evidence" value="ECO:0007669"/>
    <property type="project" value="InterPro"/>
</dbReference>